<dbReference type="InterPro" id="IPR001677">
    <property type="entry name" value="TbpB_B_D"/>
</dbReference>
<dbReference type="Pfam" id="PF01298">
    <property type="entry name" value="TbpB_B_D"/>
    <property type="match status" value="1"/>
</dbReference>
<dbReference type="PROSITE" id="PS51257">
    <property type="entry name" value="PROKAR_LIPOPROTEIN"/>
    <property type="match status" value="1"/>
</dbReference>
<dbReference type="InterPro" id="IPR011250">
    <property type="entry name" value="OMP/PagP_B-barrel"/>
</dbReference>
<dbReference type="SUPFAM" id="SSF56925">
    <property type="entry name" value="OMPA-like"/>
    <property type="match status" value="1"/>
</dbReference>
<gene>
    <name evidence="2" type="ORF">AABB31_17000</name>
</gene>
<organism evidence="2 3">
    <name type="scientific">Yoonia rhodophyticola</name>
    <dbReference type="NCBI Taxonomy" id="3137370"/>
    <lineage>
        <taxon>Bacteria</taxon>
        <taxon>Pseudomonadati</taxon>
        <taxon>Pseudomonadota</taxon>
        <taxon>Alphaproteobacteria</taxon>
        <taxon>Rhodobacterales</taxon>
        <taxon>Paracoccaceae</taxon>
        <taxon>Yoonia</taxon>
    </lineage>
</organism>
<evidence type="ECO:0000259" key="1">
    <source>
        <dbReference type="Pfam" id="PF01298"/>
    </source>
</evidence>
<dbReference type="Gene3D" id="2.40.160.90">
    <property type="match status" value="1"/>
</dbReference>
<dbReference type="RefSeq" id="WP_342076019.1">
    <property type="nucleotide sequence ID" value="NZ_CP151767.2"/>
</dbReference>
<name>A0AAN0MC37_9RHOB</name>
<keyword evidence="3" id="KW-1185">Reference proteome</keyword>
<protein>
    <submittedName>
        <fullName evidence="2">Transferrin-binding protein-like solute binding protein</fullName>
    </submittedName>
</protein>
<dbReference type="EMBL" id="CP151767">
    <property type="protein sequence ID" value="WZU66697.1"/>
    <property type="molecule type" value="Genomic_DNA"/>
</dbReference>
<dbReference type="KEGG" id="yrh:AABB31_17000"/>
<reference evidence="2" key="1">
    <citation type="submission" date="2024-08" db="EMBL/GenBank/DDBJ databases">
        <title>Phylogenomic analyses of a clade within the roseobacter group suggest taxonomic reassignments of species of the genera Aestuariivita, Citreicella, Loktanella, Nautella, Pelagibaca, Ruegeria, Thalassobius, Thiobacimonas and Tropicibacter, and the proposal o.</title>
        <authorList>
            <person name="Jeon C.O."/>
        </authorList>
    </citation>
    <scope>NUCLEOTIDE SEQUENCE</scope>
    <source>
        <strain evidence="2">SS1-5</strain>
    </source>
</reference>
<dbReference type="Proteomes" id="UP001470809">
    <property type="component" value="Chromosome"/>
</dbReference>
<sequence>MRVWWVFVVVALAGCMSGGGPEASRLILAPATTGPQANGLAYGTSGQALQAAEGITISALAAGFSDQSAPVINTQPITFDAGFFDTAPAAQGARVRLFGQDVVIENGQGRLANGQIVRIFYDPTRAGTYAGVVQLASYAALTNPAPSDPINGEVHSVIGFMTDPQVMDARISGNVTYQGDFTATGIAMRDGVAVGDPTGTELDGSATFTVEFGQDYIAGTITGTYQADDQAVDVGLEMVPTAFLDNNFGGALTCGATPACTGEGRVDGAFYGPQGQEIGAVVAVDVEQDVADRTYEFSGVGSFVIGPKGP</sequence>
<evidence type="ECO:0000313" key="2">
    <source>
        <dbReference type="EMBL" id="WZU66697.1"/>
    </source>
</evidence>
<feature type="domain" description="Transferrin-binding protein B C-lobe/N-lobe beta-barrel" evidence="1">
    <location>
        <begin position="172"/>
        <end position="288"/>
    </location>
</feature>
<evidence type="ECO:0000313" key="3">
    <source>
        <dbReference type="Proteomes" id="UP001470809"/>
    </source>
</evidence>
<proteinExistence type="predicted"/>
<dbReference type="AlphaFoldDB" id="A0AAN0MC37"/>
<accession>A0AAN0MC37</accession>